<dbReference type="EMBL" id="OA886713">
    <property type="protein sequence ID" value="CAD7283016.1"/>
    <property type="molecule type" value="Genomic_DNA"/>
</dbReference>
<evidence type="ECO:0000256" key="9">
    <source>
        <dbReference type="ARBA" id="ARBA00022842"/>
    </source>
</evidence>
<evidence type="ECO:0000256" key="2">
    <source>
        <dbReference type="ARBA" id="ARBA00004123"/>
    </source>
</evidence>
<dbReference type="Gene3D" id="3.40.50.10130">
    <property type="match status" value="1"/>
</dbReference>
<accession>A0A7R9GHR3</accession>
<feature type="compositionally biased region" description="Polar residues" evidence="14">
    <location>
        <begin position="215"/>
        <end position="224"/>
    </location>
</feature>
<gene>
    <name evidence="17" type="ORF">NMOB1V02_LOCUS10634</name>
</gene>
<keyword evidence="12 13" id="KW-0539">Nucleus</keyword>
<keyword evidence="6 13" id="KW-0255">Endonuclease</keyword>
<feature type="domain" description="ERCC4" evidence="16">
    <location>
        <begin position="328"/>
        <end position="427"/>
    </location>
</feature>
<dbReference type="GO" id="GO:0000712">
    <property type="term" value="P:resolution of meiotic recombination intermediates"/>
    <property type="evidence" value="ECO:0007669"/>
    <property type="project" value="TreeGrafter"/>
</dbReference>
<evidence type="ECO:0000256" key="8">
    <source>
        <dbReference type="ARBA" id="ARBA00022801"/>
    </source>
</evidence>
<sequence>MLQASDLKSANNAAGVVGDLLRGIAFCYIDFDFKLVTEKDKSLCDFSTAAGFGFVAFVTKSDGAVLMRNHPNKFWLPFSSQSIPKDFLCPDSLMLLTLSDDEASDFAPLTDAIYEAFEFCNLDHGIIAKTHSYKPGNAWKPCGAIENFGNDWETDSEPEVEIAQATASSSNPEEATESSSTQVDPNPTSSENLADLEIPQSYFDGDQDALEENQLETSPGSSVHSIPKSPEPSGRGIHAVSPSPPPSPTYDPFDALLNSVNGGNMNRFVSHGSSASAERSSCTETNFTDPVRAFSQEIFVADDEIDAPSDKSDEEDFLSFSVESTGVSIVVDWAETVKKTKTNPFVSKLESKGASVVRKRLSVGDYLWVAHGSDGPESERLLSLPLVVERKRYDDLWSSIKDGRWREQKRRLKKTNLKVILLIEGKHNPRINGFPRQIPEGEDSALHPSKQSQEQALISAAVRDGMTVVHTKNVEESVNYLIQITNIFREVYSGRTLSSVTHQEFTCLKPNDPYPIKLMGFDYLQKFAVKTPGYSVRDVLAQGLLQVKGLTESKAKEIVTKYPTYRALWNAYLAIGEEPSDPNVGKDPVADEKKKLLKDLIDQGTGQKIGPAVSAVVWRTVVGKEAESQWLLDAAKNLALHLRALVDQDLGVASLQTIFDRRKGVDVATRRERNDEELLSEVTKSLSKKLLRYRRLLETACSAAKFTWNPVEDLMHPQAWQQWDPLPDCKSLPSKILRFNRFLKTEASLDIACFTSSERKVMTPEKTVERGLKRQLFVSSNLTNSLAQNQNEIPTLKWQFLVSGNGDLIRYPAAATAEKFRCPNGKFCSPFIDNHHKATFFDAKFPKRKLVLVLFDGKFRLGSKESEFALELLSLLPKNAELNVMMLGENGAQFGVQPGPRFCEHISAGVPHISTPRDFLACNNESSQWRRRSFVTVSAPALGCLAAFLDRGMNKTSGVNLSAGITAAVSLIQRELDALKNWESCGNNLVDSCALRDVHLVYVADKMDSLLQNQGTLLDTLLGVSSVRFSLLLPSSVADVQLLSICKVFHCLKWLSEEFTEDSLNAFDVWDTIFADGDSRETKMRLAPPIWDDVSQGLLVTASQWCEQEKVAAGLDVSLEEFTDPATYCSIHDNRKYCFVIDGSGRTLAHPVLINPRSAKDQAPIVYIADVERDHGFADILPSILGESSGQRNTTSIRYKWKHTEPSYLIFVIAEKTSKPGEKLSDEKRDAVNGPWPASEEKTAGAGQLVHHRLVDLGLPGKGLRFCKHFQRLATLDKSSVMFSPAALLDPHLTLTRDAEENPGAAAARAQAYAGYLWDTTHLVGNPGLRDGVKTDAQDLGLLSMHWRSWPGDQQTWRSVVRKYAATALGVSISFPGIGGNSEDLTAFDPFKQAWYLRAANFLGSVVISQPWLDADGAGFLVTISNAVKKPGIENVHAVLGMDVSMGFIYRMMAEVVPGCKTESSKEITCFLMDEKGYVVSHPSLFLPKSPLATVARGGRLPGDFFFPGMHKKLASSSSFRLKKKRDTERLHVADVEPVLANDLLHQDGIVEKLLCDQPADGTSQRFWKFRRSVSSVLKSRIHGEMCAAYSLVSVPETNLFLTVINVTACVKNSGFATVFCPCSTEDRSCFYCNRMEQKECECPCECPLTGDLTCSSVDEKRNPVCETSVVDGGVTSFRSSQNWRDSPGRASSMWVKTGSSAPTWGQIPPCFSYDCGVLLDEWSCRASAGCWWCSVAADGFTSLKKPFCGDHARCSWSVIGSTSPYNEVLDGRTNPDYNGGERESVFDLAKSTPVGPVAGGIMAVFLFLALGAYCYWHYGNKDPRDTNYLGDGFGGLRYRQRRNFGGLGEWDDDGCSPGTGLCAQGGAKDCLLVDDGKGLDIGHDVGAEDDDDLREIPSCLRKVPVSDSGGGKLRRVGSNTNHRRPGSKRAGAESDDMGYSTMTPLEDCSDAASCRGGRYVHHSGGGPSRRSMMVENPYRTSVEPRPAFGRSRSGSSRTSSPVLATEQSVVSAADSANGTDYTGTAGDEELEEKGFIGSSGEWTRPTTVILQSDTPNVHSWATKLDENRVMASVQVHFVDV</sequence>
<keyword evidence="9 13" id="KW-0460">Magnesium</keyword>
<keyword evidence="8 13" id="KW-0378">Hydrolase</keyword>
<evidence type="ECO:0000256" key="4">
    <source>
        <dbReference type="ARBA" id="ARBA00022722"/>
    </source>
</evidence>
<evidence type="ECO:0000256" key="13">
    <source>
        <dbReference type="RuleBase" id="RU369042"/>
    </source>
</evidence>
<dbReference type="PANTHER" id="PTHR13451">
    <property type="entry name" value="CLASS II CROSSOVER JUNCTION ENDONUCLEASE MUS81"/>
    <property type="match status" value="1"/>
</dbReference>
<protein>
    <recommendedName>
        <fullName evidence="13">Crossover junction endonuclease MUS81</fullName>
        <ecNumber evidence="13">3.1.22.-</ecNumber>
    </recommendedName>
</protein>
<dbReference type="GO" id="GO:0000727">
    <property type="term" value="P:double-strand break repair via break-induced replication"/>
    <property type="evidence" value="ECO:0007669"/>
    <property type="project" value="UniProtKB-UniRule"/>
</dbReference>
<keyword evidence="15" id="KW-0472">Membrane</keyword>
<feature type="compositionally biased region" description="Low complexity" evidence="14">
    <location>
        <begin position="1990"/>
        <end position="2001"/>
    </location>
</feature>
<dbReference type="GO" id="GO:0048476">
    <property type="term" value="C:Holliday junction resolvase complex"/>
    <property type="evidence" value="ECO:0007669"/>
    <property type="project" value="UniProtKB-UniRule"/>
</dbReference>
<name>A0A7R9GHR3_9CRUS</name>
<keyword evidence="4 13" id="KW-0540">Nuclease</keyword>
<dbReference type="GO" id="GO:0006308">
    <property type="term" value="P:DNA catabolic process"/>
    <property type="evidence" value="ECO:0007669"/>
    <property type="project" value="UniProtKB-UniRule"/>
</dbReference>
<dbReference type="InterPro" id="IPR006166">
    <property type="entry name" value="ERCC4_domain"/>
</dbReference>
<feature type="region of interest" description="Disordered" evidence="14">
    <location>
        <begin position="1221"/>
        <end position="1243"/>
    </location>
</feature>
<keyword evidence="15" id="KW-0812">Transmembrane</keyword>
<feature type="region of interest" description="Disordered" evidence="14">
    <location>
        <begin position="214"/>
        <end position="253"/>
    </location>
</feature>
<comment type="subcellular location">
    <subcellularLocation>
        <location evidence="2 13">Nucleus</location>
    </subcellularLocation>
</comment>
<feature type="region of interest" description="Disordered" evidence="14">
    <location>
        <begin position="1982"/>
        <end position="2032"/>
    </location>
</feature>
<keyword evidence="15" id="KW-1133">Transmembrane helix</keyword>
<organism evidence="17">
    <name type="scientific">Notodromas monacha</name>
    <dbReference type="NCBI Taxonomy" id="399045"/>
    <lineage>
        <taxon>Eukaryota</taxon>
        <taxon>Metazoa</taxon>
        <taxon>Ecdysozoa</taxon>
        <taxon>Arthropoda</taxon>
        <taxon>Crustacea</taxon>
        <taxon>Oligostraca</taxon>
        <taxon>Ostracoda</taxon>
        <taxon>Podocopa</taxon>
        <taxon>Podocopida</taxon>
        <taxon>Cypridocopina</taxon>
        <taxon>Cypridoidea</taxon>
        <taxon>Cyprididae</taxon>
        <taxon>Notodromas</taxon>
    </lineage>
</organism>
<keyword evidence="7 13" id="KW-0227">DNA damage</keyword>
<dbReference type="SMART" id="SM00891">
    <property type="entry name" value="ERCC4"/>
    <property type="match status" value="1"/>
</dbReference>
<dbReference type="EC" id="3.1.22.-" evidence="13"/>
<keyword evidence="11 13" id="KW-0234">DNA repair</keyword>
<evidence type="ECO:0000256" key="10">
    <source>
        <dbReference type="ARBA" id="ARBA00023172"/>
    </source>
</evidence>
<evidence type="ECO:0000256" key="3">
    <source>
        <dbReference type="ARBA" id="ARBA00010015"/>
    </source>
</evidence>
<dbReference type="GO" id="GO:0008821">
    <property type="term" value="F:crossover junction DNA endonuclease activity"/>
    <property type="evidence" value="ECO:0007669"/>
    <property type="project" value="UniProtKB-UniRule"/>
</dbReference>
<dbReference type="GO" id="GO:0003677">
    <property type="term" value="F:DNA binding"/>
    <property type="evidence" value="ECO:0007669"/>
    <property type="project" value="UniProtKB-UniRule"/>
</dbReference>
<keyword evidence="5 13" id="KW-0479">Metal-binding</keyword>
<feature type="compositionally biased region" description="Polar residues" evidence="14">
    <location>
        <begin position="165"/>
        <end position="192"/>
    </location>
</feature>
<reference evidence="17" key="1">
    <citation type="submission" date="2020-11" db="EMBL/GenBank/DDBJ databases">
        <authorList>
            <person name="Tran Van P."/>
        </authorList>
    </citation>
    <scope>NUCLEOTIDE SEQUENCE</scope>
</reference>
<evidence type="ECO:0000313" key="18">
    <source>
        <dbReference type="Proteomes" id="UP000678499"/>
    </source>
</evidence>
<evidence type="ECO:0000256" key="15">
    <source>
        <dbReference type="SAM" id="Phobius"/>
    </source>
</evidence>
<dbReference type="InterPro" id="IPR011335">
    <property type="entry name" value="Restrct_endonuc-II-like"/>
</dbReference>
<evidence type="ECO:0000256" key="5">
    <source>
        <dbReference type="ARBA" id="ARBA00022723"/>
    </source>
</evidence>
<evidence type="ECO:0000313" key="17">
    <source>
        <dbReference type="EMBL" id="CAD7283016.1"/>
    </source>
</evidence>
<comment type="function">
    <text evidence="13">Interacts with EME1 to form a DNA structure-specific endonuclease with substrate preference for branched DNA structures with a 5'-end at the branch nick. Typical substrates include 3'-flap structures, D-loops, replication forks and nicked Holliday junctions. May be required in mitosis for the processing of stalled or collapsed replication fork intermediates. May be required in meiosis for the repair of meiosis-specific double strand breaks subsequent to single-end invasion (SEI).</text>
</comment>
<feature type="compositionally biased region" description="Basic and acidic residues" evidence="14">
    <location>
        <begin position="1221"/>
        <end position="1231"/>
    </location>
</feature>
<dbReference type="PANTHER" id="PTHR13451:SF0">
    <property type="entry name" value="CROSSOVER JUNCTION ENDONUCLEASE MUS81"/>
    <property type="match status" value="1"/>
</dbReference>
<keyword evidence="10 13" id="KW-0233">DNA recombination</keyword>
<dbReference type="CDD" id="cd20074">
    <property type="entry name" value="XPF_nuclease_Mus81"/>
    <property type="match status" value="1"/>
</dbReference>
<dbReference type="GO" id="GO:0048257">
    <property type="term" value="F:3'-flap endonuclease activity"/>
    <property type="evidence" value="ECO:0007669"/>
    <property type="project" value="TreeGrafter"/>
</dbReference>
<comment type="similarity">
    <text evidence="3 13">Belongs to the XPF family.</text>
</comment>
<evidence type="ECO:0000256" key="14">
    <source>
        <dbReference type="SAM" id="MobiDB-lite"/>
    </source>
</evidence>
<proteinExistence type="inferred from homology"/>
<dbReference type="GO" id="GO:0046872">
    <property type="term" value="F:metal ion binding"/>
    <property type="evidence" value="ECO:0007669"/>
    <property type="project" value="UniProtKB-UniRule"/>
</dbReference>
<feature type="compositionally biased region" description="Polar residues" evidence="14">
    <location>
        <begin position="2002"/>
        <end position="2023"/>
    </location>
</feature>
<feature type="region of interest" description="Disordered" evidence="14">
    <location>
        <begin position="1905"/>
        <end position="1940"/>
    </location>
</feature>
<dbReference type="GO" id="GO:0005634">
    <property type="term" value="C:nucleus"/>
    <property type="evidence" value="ECO:0007669"/>
    <property type="project" value="UniProtKB-SubCell"/>
</dbReference>
<keyword evidence="18" id="KW-1185">Reference proteome</keyword>
<evidence type="ECO:0000256" key="12">
    <source>
        <dbReference type="ARBA" id="ARBA00023242"/>
    </source>
</evidence>
<dbReference type="InterPro" id="IPR047416">
    <property type="entry name" value="XPF_nuclease_Mus81"/>
</dbReference>
<dbReference type="EMBL" id="CAJPEX010004676">
    <property type="protein sequence ID" value="CAG0923168.1"/>
    <property type="molecule type" value="Genomic_DNA"/>
</dbReference>
<dbReference type="GO" id="GO:0031573">
    <property type="term" value="P:mitotic intra-S DNA damage checkpoint signaling"/>
    <property type="evidence" value="ECO:0007669"/>
    <property type="project" value="TreeGrafter"/>
</dbReference>
<dbReference type="InterPro" id="IPR042530">
    <property type="entry name" value="EME1/EME2_C"/>
</dbReference>
<dbReference type="Gene3D" id="1.10.150.670">
    <property type="entry name" value="Crossover junction endonuclease EME1, DNA-binding domain"/>
    <property type="match status" value="1"/>
</dbReference>
<evidence type="ECO:0000256" key="7">
    <source>
        <dbReference type="ARBA" id="ARBA00022763"/>
    </source>
</evidence>
<evidence type="ECO:0000256" key="1">
    <source>
        <dbReference type="ARBA" id="ARBA00001946"/>
    </source>
</evidence>
<dbReference type="Pfam" id="PF02732">
    <property type="entry name" value="ERCC4"/>
    <property type="match status" value="1"/>
</dbReference>
<comment type="subunit">
    <text evidence="13">Interacts with EME1.</text>
</comment>
<dbReference type="OrthoDB" id="2150145at2759"/>
<feature type="region of interest" description="Disordered" evidence="14">
    <location>
        <begin position="149"/>
        <end position="192"/>
    </location>
</feature>
<evidence type="ECO:0000259" key="16">
    <source>
        <dbReference type="SMART" id="SM00891"/>
    </source>
</evidence>
<evidence type="ECO:0000256" key="6">
    <source>
        <dbReference type="ARBA" id="ARBA00022759"/>
    </source>
</evidence>
<dbReference type="InterPro" id="IPR033309">
    <property type="entry name" value="Mus81"/>
</dbReference>
<dbReference type="SUPFAM" id="SSF52980">
    <property type="entry name" value="Restriction endonuclease-like"/>
    <property type="match status" value="1"/>
</dbReference>
<comment type="cofactor">
    <cofactor evidence="1 13">
        <name>Mg(2+)</name>
        <dbReference type="ChEBI" id="CHEBI:18420"/>
    </cofactor>
</comment>
<dbReference type="Gene3D" id="3.30.450.20">
    <property type="entry name" value="PAS domain"/>
    <property type="match status" value="2"/>
</dbReference>
<dbReference type="Proteomes" id="UP000678499">
    <property type="component" value="Unassembled WGS sequence"/>
</dbReference>
<feature type="transmembrane region" description="Helical" evidence="15">
    <location>
        <begin position="1798"/>
        <end position="1817"/>
    </location>
</feature>
<evidence type="ECO:0000256" key="11">
    <source>
        <dbReference type="ARBA" id="ARBA00023204"/>
    </source>
</evidence>